<evidence type="ECO:0000313" key="2">
    <source>
        <dbReference type="EMBL" id="PJZ84877.1"/>
    </source>
</evidence>
<keyword evidence="3" id="KW-1185">Reference proteome</keyword>
<protein>
    <submittedName>
        <fullName evidence="2">Uncharacterized protein</fullName>
    </submittedName>
</protein>
<gene>
    <name evidence="2" type="ORF">CH364_00935</name>
</gene>
<evidence type="ECO:0000256" key="1">
    <source>
        <dbReference type="SAM" id="MobiDB-lite"/>
    </source>
</evidence>
<sequence>MARNVLKPNKSSENQGFVPNFRRMANPEPASVLPSFRWAKYLNLVHLEAMRRSETDRITKFFPIARRID</sequence>
<feature type="region of interest" description="Disordered" evidence="1">
    <location>
        <begin position="1"/>
        <end position="21"/>
    </location>
</feature>
<comment type="caution">
    <text evidence="2">The sequence shown here is derived from an EMBL/GenBank/DDBJ whole genome shotgun (WGS) entry which is preliminary data.</text>
</comment>
<proteinExistence type="predicted"/>
<reference evidence="2 3" key="1">
    <citation type="submission" date="2017-07" db="EMBL/GenBank/DDBJ databases">
        <title>Leptospira spp. isolated from tropical soils.</title>
        <authorList>
            <person name="Thibeaux R."/>
            <person name="Iraola G."/>
            <person name="Ferres I."/>
            <person name="Bierque E."/>
            <person name="Girault D."/>
            <person name="Soupe-Gilbert M.-E."/>
            <person name="Picardeau M."/>
            <person name="Goarant C."/>
        </authorList>
    </citation>
    <scope>NUCLEOTIDE SEQUENCE [LARGE SCALE GENOMIC DNA]</scope>
    <source>
        <strain evidence="2 3">FH2-B-A1</strain>
    </source>
</reference>
<dbReference type="AlphaFoldDB" id="A0A2N0AKV6"/>
<dbReference type="Proteomes" id="UP000232145">
    <property type="component" value="Unassembled WGS sequence"/>
</dbReference>
<evidence type="ECO:0000313" key="3">
    <source>
        <dbReference type="Proteomes" id="UP000232145"/>
    </source>
</evidence>
<dbReference type="EMBL" id="NPDX01000001">
    <property type="protein sequence ID" value="PJZ84877.1"/>
    <property type="molecule type" value="Genomic_DNA"/>
</dbReference>
<accession>A0A2N0AKV6</accession>
<name>A0A2N0AKV6_9LEPT</name>
<organism evidence="2 3">
    <name type="scientific">Leptospira harrisiae</name>
    <dbReference type="NCBI Taxonomy" id="2023189"/>
    <lineage>
        <taxon>Bacteria</taxon>
        <taxon>Pseudomonadati</taxon>
        <taxon>Spirochaetota</taxon>
        <taxon>Spirochaetia</taxon>
        <taxon>Leptospirales</taxon>
        <taxon>Leptospiraceae</taxon>
        <taxon>Leptospira</taxon>
    </lineage>
</organism>